<keyword evidence="2" id="KW-1185">Reference proteome</keyword>
<evidence type="ECO:0000313" key="1">
    <source>
        <dbReference type="EMBL" id="KAD4888233.1"/>
    </source>
</evidence>
<proteinExistence type="predicted"/>
<accession>A0A5N6NIG8</accession>
<evidence type="ECO:0000313" key="2">
    <source>
        <dbReference type="Proteomes" id="UP000326396"/>
    </source>
</evidence>
<protein>
    <submittedName>
        <fullName evidence="1">Uncharacterized protein</fullName>
    </submittedName>
</protein>
<gene>
    <name evidence="1" type="ORF">E3N88_20306</name>
</gene>
<name>A0A5N6NIG8_9ASTR</name>
<reference evidence="1 2" key="1">
    <citation type="submission" date="2019-05" db="EMBL/GenBank/DDBJ databases">
        <title>Mikania micrantha, genome provides insights into the molecular mechanism of rapid growth.</title>
        <authorList>
            <person name="Liu B."/>
        </authorList>
    </citation>
    <scope>NUCLEOTIDE SEQUENCE [LARGE SCALE GENOMIC DNA]</scope>
    <source>
        <strain evidence="1">NLD-2019</strain>
        <tissue evidence="1">Leaf</tissue>
    </source>
</reference>
<dbReference type="AlphaFoldDB" id="A0A5N6NIG8"/>
<organism evidence="1 2">
    <name type="scientific">Mikania micrantha</name>
    <name type="common">bitter vine</name>
    <dbReference type="NCBI Taxonomy" id="192012"/>
    <lineage>
        <taxon>Eukaryota</taxon>
        <taxon>Viridiplantae</taxon>
        <taxon>Streptophyta</taxon>
        <taxon>Embryophyta</taxon>
        <taxon>Tracheophyta</taxon>
        <taxon>Spermatophyta</taxon>
        <taxon>Magnoliopsida</taxon>
        <taxon>eudicotyledons</taxon>
        <taxon>Gunneridae</taxon>
        <taxon>Pentapetalae</taxon>
        <taxon>asterids</taxon>
        <taxon>campanulids</taxon>
        <taxon>Asterales</taxon>
        <taxon>Asteraceae</taxon>
        <taxon>Asteroideae</taxon>
        <taxon>Heliantheae alliance</taxon>
        <taxon>Eupatorieae</taxon>
        <taxon>Mikania</taxon>
    </lineage>
</organism>
<sequence length="259" mass="28582">MIRLLHHQRIFGLAGCGAHENSIAKRARAAAIQGWVTSLGSFHPGNRRQNRELRAGKVDNIGGRRGRMLQNGIIDTLVLHGMVGQTSSRTMTGCGAHENSIAKRARAAAIQGWVSSLRMFHPGNQGKTVSSEWAKRTILVDRLHMPWRQTYCNMRTGDIHSNWVLWNCYAAADLVLHTSLGWTFVVWLIAQQVGRVDLDCFGFPFMVWVLLAVLKGCCCRVGDACGSWVDLETPKTPKHHVGFGERCATNGLGSIGNLV</sequence>
<dbReference type="Proteomes" id="UP000326396">
    <property type="component" value="Linkage Group LG19"/>
</dbReference>
<comment type="caution">
    <text evidence="1">The sequence shown here is derived from an EMBL/GenBank/DDBJ whole genome shotgun (WGS) entry which is preliminary data.</text>
</comment>
<dbReference type="EMBL" id="SZYD01000011">
    <property type="protein sequence ID" value="KAD4888233.1"/>
    <property type="molecule type" value="Genomic_DNA"/>
</dbReference>